<feature type="compositionally biased region" description="Pro residues" evidence="2">
    <location>
        <begin position="420"/>
        <end position="430"/>
    </location>
</feature>
<evidence type="ECO:0000256" key="1">
    <source>
        <dbReference type="SAM" id="Coils"/>
    </source>
</evidence>
<dbReference type="EMBL" id="OY882871">
    <property type="protein sequence ID" value="CAK6435984.1"/>
    <property type="molecule type" value="Genomic_DNA"/>
</dbReference>
<feature type="region of interest" description="Disordered" evidence="2">
    <location>
        <begin position="241"/>
        <end position="301"/>
    </location>
</feature>
<reference evidence="3" key="1">
    <citation type="submission" date="2023-12" db="EMBL/GenBank/DDBJ databases">
        <authorList>
            <person name="Brown T."/>
        </authorList>
    </citation>
    <scope>NUCLEOTIDE SEQUENCE</scope>
</reference>
<evidence type="ECO:0000313" key="4">
    <source>
        <dbReference type="Proteomes" id="UP001314169"/>
    </source>
</evidence>
<feature type="coiled-coil region" evidence="1">
    <location>
        <begin position="383"/>
        <end position="411"/>
    </location>
</feature>
<keyword evidence="1" id="KW-0175">Coiled coil</keyword>
<evidence type="ECO:0008006" key="5">
    <source>
        <dbReference type="Google" id="ProtNLM"/>
    </source>
</evidence>
<dbReference type="PANTHER" id="PTHR14787">
    <property type="entry name" value="C10ORF188 FAMILY MEMBER"/>
    <property type="match status" value="1"/>
</dbReference>
<dbReference type="InterPro" id="IPR028043">
    <property type="entry name" value="PAAT-like"/>
</dbReference>
<protein>
    <recommendedName>
        <fullName evidence="5">Protein associated with ABC transporters</fullName>
    </recommendedName>
</protein>
<dbReference type="PANTHER" id="PTHR14787:SF1">
    <property type="entry name" value="ATPASE PAAT"/>
    <property type="match status" value="1"/>
</dbReference>
<gene>
    <name evidence="3" type="ORF">MPIPNATIZW_LOCUS4290</name>
</gene>
<feature type="region of interest" description="Disordered" evidence="2">
    <location>
        <begin position="416"/>
        <end position="446"/>
    </location>
</feature>
<dbReference type="Pfam" id="PF14958">
    <property type="entry name" value="PAAT-like"/>
    <property type="match status" value="1"/>
</dbReference>
<feature type="compositionally biased region" description="Basic and acidic residues" evidence="2">
    <location>
        <begin position="435"/>
        <end position="446"/>
    </location>
</feature>
<accession>A0ABN9ZH72</accession>
<feature type="compositionally biased region" description="Low complexity" evidence="2">
    <location>
        <begin position="270"/>
        <end position="287"/>
    </location>
</feature>
<sequence length="446" mass="47670">MDTEPEDERSAGHPTLAASWDAACRALGRSLRVRGAQDPDWEELLAPPASGRHLVRLQRSPRSPEGKPCVLSLSCAPRGGEEIVSVGILSSARNMEVYLAEEYYGTSRGRSVGDVLDSSEQEKIILYRNFLRLEPAARACKIKLLSFGEKPRVFVSQVVVHVRPSLAKPPASSAAPGPRVDLERVHSLLAAMGSTLSPGAQQLMSMVRFQQQRGIPLGEQLQAVLGSAACQRVLGLRASAPSGAWDRPPCAPAPFRAGPTARRGTEDANAPGEESARPPAGGPPAALGERDTAPQSLPLPGGELDLQLAASFLPRTASASPGAPGPELLPILQDVCGQVRRLRGAQDAMWPGHVPTPIEGGLGAGMGEQPACSYLERILSKKLELMERRLMDHLEERLRALQEHLDRQVALLARSLHSPGSPPLSPPPGMQLPHCDSRDTLSNGER</sequence>
<evidence type="ECO:0000256" key="2">
    <source>
        <dbReference type="SAM" id="MobiDB-lite"/>
    </source>
</evidence>
<keyword evidence="4" id="KW-1185">Reference proteome</keyword>
<proteinExistence type="predicted"/>
<dbReference type="Proteomes" id="UP001314169">
    <property type="component" value="Chromosome 14"/>
</dbReference>
<organism evidence="3 4">
    <name type="scientific">Pipistrellus nathusii</name>
    <name type="common">Nathusius' pipistrelle</name>
    <dbReference type="NCBI Taxonomy" id="59473"/>
    <lineage>
        <taxon>Eukaryota</taxon>
        <taxon>Metazoa</taxon>
        <taxon>Chordata</taxon>
        <taxon>Craniata</taxon>
        <taxon>Vertebrata</taxon>
        <taxon>Euteleostomi</taxon>
        <taxon>Mammalia</taxon>
        <taxon>Eutheria</taxon>
        <taxon>Laurasiatheria</taxon>
        <taxon>Chiroptera</taxon>
        <taxon>Yangochiroptera</taxon>
        <taxon>Vespertilionidae</taxon>
        <taxon>Pipistrellus</taxon>
    </lineage>
</organism>
<name>A0ABN9ZH72_PIPNA</name>
<evidence type="ECO:0000313" key="3">
    <source>
        <dbReference type="EMBL" id="CAK6435984.1"/>
    </source>
</evidence>